<dbReference type="Proteomes" id="UP000033858">
    <property type="component" value="Unassembled WGS sequence"/>
</dbReference>
<dbReference type="AlphaFoldDB" id="A0A0G0UFI0"/>
<sequence length="170" mass="18245">MAAKLTYDTSKKLFILNSGITSIDVVADLYSDAKEDWKTNPLLNKFIFPMVAIGGQGIGGGQKVSTYVILRNGWKIRPHEANHTLTVAGNLITDDETSPFVNVLGDYQVTIKSVVSSNSLTTSMAITQTDLANIADGVWDEIIAGHIGTTGSAARFLKDIKTKATLASLK</sequence>
<protein>
    <submittedName>
        <fullName evidence="1">Uncharacterized protein</fullName>
    </submittedName>
</protein>
<accession>A0A0G0UFI0</accession>
<organism evidence="1 2">
    <name type="scientific">Candidatus Woesebacteria bacterium GW2011_GWB1_41_10</name>
    <dbReference type="NCBI Taxonomy" id="1618577"/>
    <lineage>
        <taxon>Bacteria</taxon>
        <taxon>Candidatus Woeseibacteriota</taxon>
    </lineage>
</organism>
<reference evidence="1 2" key="1">
    <citation type="journal article" date="2015" name="Nature">
        <title>rRNA introns, odd ribosomes, and small enigmatic genomes across a large radiation of phyla.</title>
        <authorList>
            <person name="Brown C.T."/>
            <person name="Hug L.A."/>
            <person name="Thomas B.C."/>
            <person name="Sharon I."/>
            <person name="Castelle C.J."/>
            <person name="Singh A."/>
            <person name="Wilkins M.J."/>
            <person name="Williams K.H."/>
            <person name="Banfield J.F."/>
        </authorList>
    </citation>
    <scope>NUCLEOTIDE SEQUENCE [LARGE SCALE GENOMIC DNA]</scope>
</reference>
<proteinExistence type="predicted"/>
<evidence type="ECO:0000313" key="1">
    <source>
        <dbReference type="EMBL" id="KKR87639.1"/>
    </source>
</evidence>
<comment type="caution">
    <text evidence="1">The sequence shown here is derived from an EMBL/GenBank/DDBJ whole genome shotgun (WGS) entry which is preliminary data.</text>
</comment>
<evidence type="ECO:0000313" key="2">
    <source>
        <dbReference type="Proteomes" id="UP000033858"/>
    </source>
</evidence>
<gene>
    <name evidence="1" type="ORF">UU32_C0004G0004</name>
</gene>
<dbReference type="EMBL" id="LCAE01000004">
    <property type="protein sequence ID" value="KKR87639.1"/>
    <property type="molecule type" value="Genomic_DNA"/>
</dbReference>
<name>A0A0G0UFI0_9BACT</name>